<name>A0ABX7WSL7_9GAMM</name>
<dbReference type="EMBL" id="CP072801">
    <property type="protein sequence ID" value="QTR46227.1"/>
    <property type="molecule type" value="Genomic_DNA"/>
</dbReference>
<dbReference type="RefSeq" id="WP_210222568.1">
    <property type="nucleotide sequence ID" value="NZ_CP072801.1"/>
</dbReference>
<proteinExistence type="predicted"/>
<evidence type="ECO:0000313" key="3">
    <source>
        <dbReference type="EMBL" id="QTR46227.1"/>
    </source>
</evidence>
<dbReference type="Gene3D" id="3.30.310.70">
    <property type="entry name" value="TT1751-like domain"/>
    <property type="match status" value="1"/>
</dbReference>
<dbReference type="PANTHER" id="PTHR38342">
    <property type="entry name" value="SLR5037 PROTEIN"/>
    <property type="match status" value="1"/>
</dbReference>
<feature type="domain" description="DUF302" evidence="2">
    <location>
        <begin position="84"/>
        <end position="123"/>
    </location>
</feature>
<dbReference type="InterPro" id="IPR005180">
    <property type="entry name" value="DUF302"/>
</dbReference>
<sequence>MKWLKNSMLGMVWWVVMTAASAGAADNPAHPKLTLVYDSPYGFEETLESLRNTIHAHNFRVFPDRYLEEGLTDEFSVNTRQVSVRFCNFSDLYEALQIEPQVGVVLPCTITVIEGEDGQVQLLTGNVQAMLTLFDNPKLTAAFQDMEDKYQAIIDEVTL</sequence>
<keyword evidence="4" id="KW-1185">Reference proteome</keyword>
<evidence type="ECO:0000259" key="2">
    <source>
        <dbReference type="Pfam" id="PF03625"/>
    </source>
</evidence>
<dbReference type="Proteomes" id="UP000672039">
    <property type="component" value="Chromosome"/>
</dbReference>
<accession>A0ABX7WSL7</accession>
<organism evidence="3 4">
    <name type="scientific">Thiothrix litoralis</name>
    <dbReference type="NCBI Taxonomy" id="2891210"/>
    <lineage>
        <taxon>Bacteria</taxon>
        <taxon>Pseudomonadati</taxon>
        <taxon>Pseudomonadota</taxon>
        <taxon>Gammaproteobacteria</taxon>
        <taxon>Thiotrichales</taxon>
        <taxon>Thiotrichaceae</taxon>
        <taxon>Thiothrix</taxon>
    </lineage>
</organism>
<evidence type="ECO:0000313" key="4">
    <source>
        <dbReference type="Proteomes" id="UP000672039"/>
    </source>
</evidence>
<dbReference type="CDD" id="cd14797">
    <property type="entry name" value="DUF302"/>
    <property type="match status" value="1"/>
</dbReference>
<keyword evidence="1" id="KW-0732">Signal</keyword>
<dbReference type="InterPro" id="IPR035923">
    <property type="entry name" value="TT1751-like_sf"/>
</dbReference>
<feature type="signal peptide" evidence="1">
    <location>
        <begin position="1"/>
        <end position="24"/>
    </location>
</feature>
<dbReference type="SUPFAM" id="SSF103247">
    <property type="entry name" value="TT1751-like"/>
    <property type="match status" value="1"/>
</dbReference>
<dbReference type="PANTHER" id="PTHR38342:SF1">
    <property type="entry name" value="SLR5037 PROTEIN"/>
    <property type="match status" value="1"/>
</dbReference>
<feature type="chain" id="PRO_5047191916" evidence="1">
    <location>
        <begin position="25"/>
        <end position="159"/>
    </location>
</feature>
<reference evidence="3 4" key="1">
    <citation type="submission" date="2021-04" db="EMBL/GenBank/DDBJ databases">
        <title>Genomics, taxonomy and metabolism of representatives of sulfur bacteria of the genus Thiothrix: Thiothrix fructosivorans QT, Thiothrix unzii A1T and three new species, Thiothrix subterranea sp. nov., Thiothrix litoralis sp. nov. and 'Candidatus Thiothrix anitrata' sp. nov.</title>
        <authorList>
            <person name="Ravin N.V."/>
            <person name="Smolyakov D."/>
            <person name="Rudenko T.S."/>
            <person name="Mardanov A.V."/>
            <person name="Beletsky A.V."/>
            <person name="Markov N.D."/>
            <person name="Fomenkov A.I."/>
            <person name="Roberts R.J."/>
            <person name="Karnachuk O.V."/>
            <person name="Novikov A."/>
            <person name="Grabovich M.Y."/>
        </authorList>
    </citation>
    <scope>NUCLEOTIDE SEQUENCE [LARGE SCALE GENOMIC DNA]</scope>
    <source>
        <strain evidence="3 4">AS</strain>
    </source>
</reference>
<protein>
    <submittedName>
        <fullName evidence="3">DUF302 domain-containing protein</fullName>
    </submittedName>
</protein>
<gene>
    <name evidence="3" type="ORF">J9253_20005</name>
</gene>
<evidence type="ECO:0000256" key="1">
    <source>
        <dbReference type="SAM" id="SignalP"/>
    </source>
</evidence>
<dbReference type="Pfam" id="PF03625">
    <property type="entry name" value="DUF302"/>
    <property type="match status" value="1"/>
</dbReference>